<evidence type="ECO:0000256" key="1">
    <source>
        <dbReference type="ARBA" id="ARBA00007637"/>
    </source>
</evidence>
<dbReference type="InterPro" id="IPR001509">
    <property type="entry name" value="Epimerase_deHydtase"/>
</dbReference>
<keyword evidence="4" id="KW-0413">Isomerase</keyword>
<sequence>MPSHVLVTGGAGFIGSHVVDRLLQAGHRVRVVDALDPQVHAATTGGGAHASIAAFPEHLDPTAEAVRGDLADPGVADAAVEGVDRVIHLAAAVGVGQSMYEIAGYTRANDLATAQLLEAIVRRRGAVKRLTVASSMSVYGEGRYEDADGDAVPPEATGRRREDLENDRWEPMDGAGRPLVPRPTAEDKPTDCSSVYALGKLVQEQMCGIVGDAYGIPTTALRFFNVYGPRQALSNPYTGVIAIFASRLLNGRRPRVFEDGQQRRDFVSVHDVADAVVASTLDDALPAGVFNIGSGASVCIRELAEQLASVLGRDDLTPELTGNFRIGDIRHCFADTGKAERELGFAPKVSLVEGMAELAGWLETQEAQDNVEAAGRELAERGLTV</sequence>
<dbReference type="Gene3D" id="3.40.50.720">
    <property type="entry name" value="NAD(P)-binding Rossmann-like Domain"/>
    <property type="match status" value="1"/>
</dbReference>
<dbReference type="STRING" id="1142394.PSMK_00120"/>
<dbReference type="GO" id="GO:0016853">
    <property type="term" value="F:isomerase activity"/>
    <property type="evidence" value="ECO:0007669"/>
    <property type="project" value="UniProtKB-KW"/>
</dbReference>
<reference evidence="4 5" key="1">
    <citation type="submission" date="2012-02" db="EMBL/GenBank/DDBJ databases">
        <title>Complete genome sequence of Phycisphaera mikurensis NBRC 102666.</title>
        <authorList>
            <person name="Ankai A."/>
            <person name="Hosoyama A."/>
            <person name="Terui Y."/>
            <person name="Sekine M."/>
            <person name="Fukai R."/>
            <person name="Kato Y."/>
            <person name="Nakamura S."/>
            <person name="Yamada-Narita S."/>
            <person name="Kawakoshi A."/>
            <person name="Fukunaga Y."/>
            <person name="Yamazaki S."/>
            <person name="Fujita N."/>
        </authorList>
    </citation>
    <scope>NUCLEOTIDE SEQUENCE [LARGE SCALE GENOMIC DNA]</scope>
    <source>
        <strain evidence="5">NBRC 102666 / KCTC 22515 / FYK2301M01</strain>
    </source>
</reference>
<organism evidence="4 5">
    <name type="scientific">Phycisphaera mikurensis (strain NBRC 102666 / KCTC 22515 / FYK2301M01)</name>
    <dbReference type="NCBI Taxonomy" id="1142394"/>
    <lineage>
        <taxon>Bacteria</taxon>
        <taxon>Pseudomonadati</taxon>
        <taxon>Planctomycetota</taxon>
        <taxon>Phycisphaerae</taxon>
        <taxon>Phycisphaerales</taxon>
        <taxon>Phycisphaeraceae</taxon>
        <taxon>Phycisphaera</taxon>
    </lineage>
</organism>
<dbReference type="SUPFAM" id="SSF51735">
    <property type="entry name" value="NAD(P)-binding Rossmann-fold domains"/>
    <property type="match status" value="1"/>
</dbReference>
<evidence type="ECO:0000259" key="3">
    <source>
        <dbReference type="Pfam" id="PF01370"/>
    </source>
</evidence>
<feature type="domain" description="NAD-dependent epimerase/dehydratase" evidence="3">
    <location>
        <begin position="5"/>
        <end position="144"/>
    </location>
</feature>
<evidence type="ECO:0000313" key="4">
    <source>
        <dbReference type="EMBL" id="BAM02171.1"/>
    </source>
</evidence>
<dbReference type="PRINTS" id="PR01713">
    <property type="entry name" value="NUCEPIMERASE"/>
</dbReference>
<comment type="similarity">
    <text evidence="1">Belongs to the NAD(P)-dependent epimerase/dehydratase family.</text>
</comment>
<feature type="compositionally biased region" description="Basic and acidic residues" evidence="2">
    <location>
        <begin position="157"/>
        <end position="171"/>
    </location>
</feature>
<dbReference type="Proteomes" id="UP000007881">
    <property type="component" value="Chromosome"/>
</dbReference>
<dbReference type="EC" id="5.1.3.-" evidence="4"/>
<dbReference type="Pfam" id="PF01370">
    <property type="entry name" value="Epimerase"/>
    <property type="match status" value="2"/>
</dbReference>
<dbReference type="PANTHER" id="PTHR43000">
    <property type="entry name" value="DTDP-D-GLUCOSE 4,6-DEHYDRATASE-RELATED"/>
    <property type="match status" value="1"/>
</dbReference>
<dbReference type="EMBL" id="AP012338">
    <property type="protein sequence ID" value="BAM02171.1"/>
    <property type="molecule type" value="Genomic_DNA"/>
</dbReference>
<protein>
    <submittedName>
        <fullName evidence="4">Putative nucleotide-sugar epimerase</fullName>
        <ecNumber evidence="4">5.1.3.-</ecNumber>
    </submittedName>
</protein>
<dbReference type="KEGG" id="phm:PSMK_00120"/>
<dbReference type="RefSeq" id="WP_014435391.1">
    <property type="nucleotide sequence ID" value="NC_017080.1"/>
</dbReference>
<evidence type="ECO:0000256" key="2">
    <source>
        <dbReference type="SAM" id="MobiDB-lite"/>
    </source>
</evidence>
<dbReference type="HOGENOM" id="CLU_007383_1_7_0"/>
<evidence type="ECO:0000313" key="5">
    <source>
        <dbReference type="Proteomes" id="UP000007881"/>
    </source>
</evidence>
<dbReference type="eggNOG" id="COG0451">
    <property type="taxonomic scope" value="Bacteria"/>
</dbReference>
<feature type="region of interest" description="Disordered" evidence="2">
    <location>
        <begin position="144"/>
        <end position="188"/>
    </location>
</feature>
<keyword evidence="5" id="KW-1185">Reference proteome</keyword>
<gene>
    <name evidence="4" type="ordered locus">PSMK_00120</name>
</gene>
<dbReference type="AlphaFoldDB" id="I0IA83"/>
<feature type="domain" description="NAD-dependent epimerase/dehydratase" evidence="3">
    <location>
        <begin position="183"/>
        <end position="293"/>
    </location>
</feature>
<name>I0IA83_PHYMF</name>
<dbReference type="InterPro" id="IPR036291">
    <property type="entry name" value="NAD(P)-bd_dom_sf"/>
</dbReference>
<accession>I0IA83</accession>
<proteinExistence type="inferred from homology"/>
<dbReference type="OrthoDB" id="258549at2"/>